<dbReference type="Pfam" id="PF00580">
    <property type="entry name" value="UvrD-helicase"/>
    <property type="match status" value="2"/>
</dbReference>
<dbReference type="EC" id="5.6.2.4" evidence="7"/>
<keyword evidence="13" id="KW-1185">Reference proteome</keyword>
<comment type="catalytic activity">
    <reaction evidence="6">
        <text>Couples ATP hydrolysis with the unwinding of duplex DNA by translocating in the 3'-5' direction.</text>
        <dbReference type="EC" id="5.6.2.4"/>
    </reaction>
</comment>
<evidence type="ECO:0000313" key="12">
    <source>
        <dbReference type="EMBL" id="CAG8502227.1"/>
    </source>
</evidence>
<keyword evidence="4 9" id="KW-0067">ATP-binding</keyword>
<keyword evidence="2 9" id="KW-0378">Hydrolase</keyword>
<evidence type="ECO:0000256" key="7">
    <source>
        <dbReference type="ARBA" id="ARBA00034808"/>
    </source>
</evidence>
<evidence type="ECO:0000256" key="4">
    <source>
        <dbReference type="ARBA" id="ARBA00022840"/>
    </source>
</evidence>
<feature type="domain" description="UvrD-like helicase C-terminal" evidence="11">
    <location>
        <begin position="282"/>
        <end position="512"/>
    </location>
</feature>
<keyword evidence="5" id="KW-0413">Isomerase</keyword>
<dbReference type="InterPro" id="IPR014017">
    <property type="entry name" value="DNA_helicase_UvrD-like_C"/>
</dbReference>
<dbReference type="InterPro" id="IPR014016">
    <property type="entry name" value="UvrD-like_ATP-bd"/>
</dbReference>
<evidence type="ECO:0000256" key="8">
    <source>
        <dbReference type="ARBA" id="ARBA00048988"/>
    </source>
</evidence>
<name>A0ABM8W1Q0_GIGMA</name>
<gene>
    <name evidence="12" type="ORF">GMARGA_LOCUS2259</name>
</gene>
<evidence type="ECO:0000256" key="6">
    <source>
        <dbReference type="ARBA" id="ARBA00034617"/>
    </source>
</evidence>
<dbReference type="CDD" id="cd17932">
    <property type="entry name" value="DEXQc_UvrD"/>
    <property type="match status" value="1"/>
</dbReference>
<dbReference type="Gene3D" id="1.10.486.10">
    <property type="entry name" value="PCRA, domain 4"/>
    <property type="match status" value="1"/>
</dbReference>
<feature type="domain" description="UvrD-like helicase ATP-binding" evidence="10">
    <location>
        <begin position="161"/>
        <end position="465"/>
    </location>
</feature>
<reference evidence="12 13" key="1">
    <citation type="submission" date="2021-06" db="EMBL/GenBank/DDBJ databases">
        <authorList>
            <person name="Kallberg Y."/>
            <person name="Tangrot J."/>
            <person name="Rosling A."/>
        </authorList>
    </citation>
    <scope>NUCLEOTIDE SEQUENCE [LARGE SCALE GENOMIC DNA]</scope>
    <source>
        <strain evidence="12 13">120-4 pot B 10/14</strain>
    </source>
</reference>
<dbReference type="PANTHER" id="PTHR11070:SF2">
    <property type="entry name" value="ATP-DEPENDENT DNA HELICASE SRS2"/>
    <property type="match status" value="1"/>
</dbReference>
<dbReference type="Proteomes" id="UP000789901">
    <property type="component" value="Unassembled WGS sequence"/>
</dbReference>
<dbReference type="PANTHER" id="PTHR11070">
    <property type="entry name" value="UVRD / RECB / PCRA DNA HELICASE FAMILY MEMBER"/>
    <property type="match status" value="1"/>
</dbReference>
<evidence type="ECO:0000256" key="1">
    <source>
        <dbReference type="ARBA" id="ARBA00022741"/>
    </source>
</evidence>
<comment type="catalytic activity">
    <reaction evidence="8">
        <text>ATP + H2O = ADP + phosphate + H(+)</text>
        <dbReference type="Rhea" id="RHEA:13065"/>
        <dbReference type="ChEBI" id="CHEBI:15377"/>
        <dbReference type="ChEBI" id="CHEBI:15378"/>
        <dbReference type="ChEBI" id="CHEBI:30616"/>
        <dbReference type="ChEBI" id="CHEBI:43474"/>
        <dbReference type="ChEBI" id="CHEBI:456216"/>
        <dbReference type="EC" id="5.6.2.4"/>
    </reaction>
</comment>
<dbReference type="PROSITE" id="PS51198">
    <property type="entry name" value="UVRD_HELICASE_ATP_BIND"/>
    <property type="match status" value="1"/>
</dbReference>
<accession>A0ABM8W1Q0</accession>
<dbReference type="Pfam" id="PF13361">
    <property type="entry name" value="UvrD_C"/>
    <property type="match status" value="2"/>
</dbReference>
<dbReference type="SUPFAM" id="SSF52540">
    <property type="entry name" value="P-loop containing nucleoside triphosphate hydrolases"/>
    <property type="match status" value="1"/>
</dbReference>
<evidence type="ECO:0000256" key="3">
    <source>
        <dbReference type="ARBA" id="ARBA00022806"/>
    </source>
</evidence>
<dbReference type="Gene3D" id="3.30.160.800">
    <property type="match status" value="1"/>
</dbReference>
<evidence type="ECO:0000259" key="10">
    <source>
        <dbReference type="PROSITE" id="PS51198"/>
    </source>
</evidence>
<keyword evidence="3 9" id="KW-0347">Helicase</keyword>
<keyword evidence="1 9" id="KW-0547">Nucleotide-binding</keyword>
<dbReference type="InterPro" id="IPR027417">
    <property type="entry name" value="P-loop_NTPase"/>
</dbReference>
<protein>
    <recommendedName>
        <fullName evidence="7">DNA 3'-5' helicase</fullName>
        <ecNumber evidence="7">5.6.2.4</ecNumber>
    </recommendedName>
</protein>
<proteinExistence type="predicted"/>
<feature type="binding site" evidence="9">
    <location>
        <begin position="182"/>
        <end position="189"/>
    </location>
    <ligand>
        <name>ATP</name>
        <dbReference type="ChEBI" id="CHEBI:30616"/>
    </ligand>
</feature>
<sequence length="540" mass="63266">MFGSQSNRIIARRFASNTQSSESKPSTLKLFPIISRNEGRPRRRKSLQIDIYAETKEKVYFIEVKDWSQTFYYSPAESSLHQQKIFRQQIDHQEKIAENFDSVKTIVYLISLPTGELVHDLQKFLNQKEIGELLVAHHDKIHTKTWQAEYNISRIDELIVEKEKKIKQTAVYETHPRICVIAGPGCGKTKTLVSRLIYLLTSQKAQPQNILVLTFAKKAIKEIKKRVFSHITTVSPKDLHIYNFHSFCFNVLNKHSHLLGFPDKYLKTNKALDFNDLLLYTIALFNYHPQVRKEYQNQFTHILLDEFQDINTIYGFQGATPELISSFTKNKEEKIQFSDIAVLYRNNYLSTRLEQELVAQRIPYEILGSFKFIEREEIKDVLSFLRTIMYQDNISLLRILGLQEKIGARTIEKIEQNSEKEGISIYNYLNNFATITNLSEEKFVSRQVEIINKKLIKTRNNLILSSVHQAKGLEFEVVFFVYLDQGTLPYKETQDLTEEKRLFYVGITRAKRLLYLISSQELYSPFLDEIDKEYLVKNGY</sequence>
<dbReference type="Gene3D" id="3.40.50.300">
    <property type="entry name" value="P-loop containing nucleotide triphosphate hydrolases"/>
    <property type="match status" value="1"/>
</dbReference>
<dbReference type="PROSITE" id="PS51217">
    <property type="entry name" value="UVRD_HELICASE_CTER"/>
    <property type="match status" value="1"/>
</dbReference>
<dbReference type="InterPro" id="IPR000212">
    <property type="entry name" value="DNA_helicase_UvrD/REP"/>
</dbReference>
<comment type="caution">
    <text evidence="12">The sequence shown here is derived from an EMBL/GenBank/DDBJ whole genome shotgun (WGS) entry which is preliminary data.</text>
</comment>
<evidence type="ECO:0000256" key="9">
    <source>
        <dbReference type="PROSITE-ProRule" id="PRU00560"/>
    </source>
</evidence>
<evidence type="ECO:0000259" key="11">
    <source>
        <dbReference type="PROSITE" id="PS51217"/>
    </source>
</evidence>
<dbReference type="EMBL" id="CAJVQB010000689">
    <property type="protein sequence ID" value="CAG8502227.1"/>
    <property type="molecule type" value="Genomic_DNA"/>
</dbReference>
<organism evidence="12 13">
    <name type="scientific">Gigaspora margarita</name>
    <dbReference type="NCBI Taxonomy" id="4874"/>
    <lineage>
        <taxon>Eukaryota</taxon>
        <taxon>Fungi</taxon>
        <taxon>Fungi incertae sedis</taxon>
        <taxon>Mucoromycota</taxon>
        <taxon>Glomeromycotina</taxon>
        <taxon>Glomeromycetes</taxon>
        <taxon>Diversisporales</taxon>
        <taxon>Gigasporaceae</taxon>
        <taxon>Gigaspora</taxon>
    </lineage>
</organism>
<evidence type="ECO:0000256" key="5">
    <source>
        <dbReference type="ARBA" id="ARBA00023235"/>
    </source>
</evidence>
<evidence type="ECO:0000256" key="2">
    <source>
        <dbReference type="ARBA" id="ARBA00022801"/>
    </source>
</evidence>
<evidence type="ECO:0000313" key="13">
    <source>
        <dbReference type="Proteomes" id="UP000789901"/>
    </source>
</evidence>